<dbReference type="AlphaFoldDB" id="A0A0A9GAI2"/>
<keyword evidence="1" id="KW-0812">Transmembrane</keyword>
<dbReference type="EMBL" id="GBRH01178345">
    <property type="protein sequence ID" value="JAE19551.1"/>
    <property type="molecule type" value="Transcribed_RNA"/>
</dbReference>
<reference evidence="2" key="2">
    <citation type="journal article" date="2015" name="Data Brief">
        <title>Shoot transcriptome of the giant reed, Arundo donax.</title>
        <authorList>
            <person name="Barrero R.A."/>
            <person name="Guerrero F.D."/>
            <person name="Moolhuijzen P."/>
            <person name="Goolsby J.A."/>
            <person name="Tidwell J."/>
            <person name="Bellgard S.E."/>
            <person name="Bellgard M.I."/>
        </authorList>
    </citation>
    <scope>NUCLEOTIDE SEQUENCE</scope>
    <source>
        <tissue evidence="2">Shoot tissue taken approximately 20 cm above the soil surface</tissue>
    </source>
</reference>
<organism evidence="2">
    <name type="scientific">Arundo donax</name>
    <name type="common">Giant reed</name>
    <name type="synonym">Donax arundinaceus</name>
    <dbReference type="NCBI Taxonomy" id="35708"/>
    <lineage>
        <taxon>Eukaryota</taxon>
        <taxon>Viridiplantae</taxon>
        <taxon>Streptophyta</taxon>
        <taxon>Embryophyta</taxon>
        <taxon>Tracheophyta</taxon>
        <taxon>Spermatophyta</taxon>
        <taxon>Magnoliopsida</taxon>
        <taxon>Liliopsida</taxon>
        <taxon>Poales</taxon>
        <taxon>Poaceae</taxon>
        <taxon>PACMAD clade</taxon>
        <taxon>Arundinoideae</taxon>
        <taxon>Arundineae</taxon>
        <taxon>Arundo</taxon>
    </lineage>
</organism>
<feature type="transmembrane region" description="Helical" evidence="1">
    <location>
        <begin position="20"/>
        <end position="46"/>
    </location>
</feature>
<proteinExistence type="predicted"/>
<accession>A0A0A9GAI2</accession>
<sequence>MMDALLNPLQNHGLNPYEEFNWWVVGLGWVQLGWGMSTFALGWVGFESPTSSLQLYIDN</sequence>
<keyword evidence="1" id="KW-1133">Transmembrane helix</keyword>
<protein>
    <submittedName>
        <fullName evidence="2">Uncharacterized protein</fullName>
    </submittedName>
</protein>
<evidence type="ECO:0000256" key="1">
    <source>
        <dbReference type="SAM" id="Phobius"/>
    </source>
</evidence>
<name>A0A0A9GAI2_ARUDO</name>
<evidence type="ECO:0000313" key="2">
    <source>
        <dbReference type="EMBL" id="JAE19551.1"/>
    </source>
</evidence>
<keyword evidence="1" id="KW-0472">Membrane</keyword>
<reference evidence="2" key="1">
    <citation type="submission" date="2014-09" db="EMBL/GenBank/DDBJ databases">
        <authorList>
            <person name="Magalhaes I.L.F."/>
            <person name="Oliveira U."/>
            <person name="Santos F.R."/>
            <person name="Vidigal T.H.D.A."/>
            <person name="Brescovit A.D."/>
            <person name="Santos A.J."/>
        </authorList>
    </citation>
    <scope>NUCLEOTIDE SEQUENCE</scope>
    <source>
        <tissue evidence="2">Shoot tissue taken approximately 20 cm above the soil surface</tissue>
    </source>
</reference>